<evidence type="ECO:0000313" key="13">
    <source>
        <dbReference type="EMBL" id="CKR19856.1"/>
    </source>
</evidence>
<evidence type="ECO:0000256" key="1">
    <source>
        <dbReference type="ARBA" id="ARBA00004651"/>
    </source>
</evidence>
<feature type="transmembrane region" description="Helical" evidence="8">
    <location>
        <begin position="220"/>
        <end position="242"/>
    </location>
</feature>
<feature type="transmembrane region" description="Helical" evidence="8">
    <location>
        <begin position="136"/>
        <end position="155"/>
    </location>
</feature>
<evidence type="ECO:0000313" key="11">
    <source>
        <dbReference type="EMBL" id="CFE48884.1"/>
    </source>
</evidence>
<feature type="transmembrane region" description="Helical" evidence="8">
    <location>
        <begin position="104"/>
        <end position="124"/>
    </location>
</feature>
<sequence>MNRTQLLTLIATGLGLFMIFLDALIVNVALPDIQRSFAVGEDGLQWVVASYSLGMAVFIMSAATLADLYGRRRWYLIGVSLFTLGSIACGLAPSIAVLTTARGAQGLGAAAVSVTSLALVSAAFPEAKEKARAIGIWTAIASIGTTTGPTLGGLLVDQWGWRSIFYVNLPMGALVLFLTLCYVEESCNERARRFDLSGQLLFIVAVGALVYAVIEGPQIGWTSVQTIVMLWTAAVGCALFVWLERRSSNPMMDLTLFRDTSYALAIATICTVFFAVYGMLLLTTQFLQNVRGYTPSVTGLMILPFSAAVAIVSPLVGHLVGRIGARVPILAGLCMLMLGLLMLIFSEHRSSALVLVGLGLCGSGVALCLTPITTVAMTAVPAERAGMASGIMSAQRAIGSTIGFAVLGSVLAAWLSATLEPHLERAVPDPVQRHVLAEIIIDSANPRAHVGGIVPRRHIEHRDPVAIAEEDFIEGIRVALLVATATLAVVFLAGWRWFPRDVHTAGSDLSERLPTAMTVECAVSHMPGATWCRLWPA</sequence>
<dbReference type="PROSITE" id="PS00216">
    <property type="entry name" value="SUGAR_TRANSPORT_1"/>
    <property type="match status" value="1"/>
</dbReference>
<dbReference type="EMBL" id="CNGE01000009">
    <property type="protein sequence ID" value="CKR58828.1"/>
    <property type="molecule type" value="Genomic_DNA"/>
</dbReference>
<dbReference type="InterPro" id="IPR004638">
    <property type="entry name" value="EmrB-like"/>
</dbReference>
<dbReference type="Proteomes" id="UP000048289">
    <property type="component" value="Unassembled WGS sequence"/>
</dbReference>
<dbReference type="OMA" id="QAFSYTF"/>
<evidence type="ECO:0000313" key="16">
    <source>
        <dbReference type="EMBL" id="MBP0684949.1"/>
    </source>
</evidence>
<dbReference type="Proteomes" id="UP000049023">
    <property type="component" value="Unassembled WGS sequence"/>
</dbReference>
<reference evidence="17 24" key="2">
    <citation type="submission" date="2016-04" db="EMBL/GenBank/DDBJ databases">
        <authorList>
            <person name="Bigi M."/>
            <person name="Bigi F."/>
            <person name="Soria M.A."/>
        </authorList>
    </citation>
    <scope>NUCLEOTIDE SEQUENCE [LARGE SCALE GENOMIC DNA]</scope>
    <source>
        <strain evidence="17 24">6548</strain>
    </source>
</reference>
<evidence type="ECO:0000256" key="8">
    <source>
        <dbReference type="SAM" id="Phobius"/>
    </source>
</evidence>
<dbReference type="NCBIfam" id="TIGR00711">
    <property type="entry name" value="efflux_EmrB"/>
    <property type="match status" value="1"/>
</dbReference>
<dbReference type="RefSeq" id="WP_003899274.1">
    <property type="nucleotide sequence ID" value="NZ_AP018034.1"/>
</dbReference>
<feature type="transmembrane region" description="Helical" evidence="8">
    <location>
        <begin position="300"/>
        <end position="320"/>
    </location>
</feature>
<comment type="similarity">
    <text evidence="2">Belongs to the major facilitator superfamily. EmrB family.</text>
</comment>
<keyword evidence="6 8" id="KW-1133">Transmembrane helix</keyword>
<dbReference type="SUPFAM" id="SSF103473">
    <property type="entry name" value="MFS general substrate transporter"/>
    <property type="match status" value="1"/>
</dbReference>
<evidence type="ECO:0000313" key="22">
    <source>
        <dbReference type="Proteomes" id="UP000049023"/>
    </source>
</evidence>
<reference evidence="17 24" key="3">
    <citation type="submission" date="2017-02" db="EMBL/GenBank/DDBJ databases">
        <title>Protein polymorphisms may explain contrasting epidemiological fitness of two variants of a multidrug-resistant Mycobacterium tuberculosis strain.</title>
        <authorList>
            <person name="Bigi M.M."/>
            <person name="Lopez B."/>
            <person name="Blanco F.C."/>
            <person name="Sasiain M.C."/>
            <person name="De La Barrera S."/>
            <person name="Ritacco V."/>
            <person name="Bigi F."/>
            <person name="Soria M.A."/>
        </authorList>
    </citation>
    <scope>NUCLEOTIDE SEQUENCE [LARGE SCALE GENOMIC DNA]</scope>
    <source>
        <strain evidence="17 24">6548</strain>
    </source>
</reference>
<organism evidence="13 23">
    <name type="scientific">Mycobacterium tuberculosis</name>
    <dbReference type="NCBI Taxonomy" id="1773"/>
    <lineage>
        <taxon>Bacteria</taxon>
        <taxon>Bacillati</taxon>
        <taxon>Actinomycetota</taxon>
        <taxon>Actinomycetes</taxon>
        <taxon>Mycobacteriales</taxon>
        <taxon>Mycobacteriaceae</taxon>
        <taxon>Mycobacterium</taxon>
        <taxon>Mycobacterium tuberculosis complex</taxon>
    </lineage>
</organism>
<dbReference type="EMBL" id="CFOE01000054">
    <property type="protein sequence ID" value="CFE37239.1"/>
    <property type="molecule type" value="Genomic_DNA"/>
</dbReference>
<dbReference type="InterPro" id="IPR020846">
    <property type="entry name" value="MFS_dom"/>
</dbReference>
<comment type="subcellular location">
    <subcellularLocation>
        <location evidence="1">Cell membrane</location>
        <topology evidence="1">Multi-pass membrane protein</topology>
    </subcellularLocation>
</comment>
<evidence type="ECO:0000256" key="4">
    <source>
        <dbReference type="ARBA" id="ARBA00022475"/>
    </source>
</evidence>
<dbReference type="Proteomes" id="UP000189452">
    <property type="component" value="Chromosome"/>
</dbReference>
<dbReference type="EMBL" id="LWDQ01000001">
    <property type="protein sequence ID" value="OMH60277.1"/>
    <property type="molecule type" value="Genomic_DNA"/>
</dbReference>
<protein>
    <submittedName>
        <fullName evidence="13">Drug transporter</fullName>
    </submittedName>
    <submittedName>
        <fullName evidence="16 17">Multidrug resistance protein stp</fullName>
    </submittedName>
</protein>
<dbReference type="Gene3D" id="1.20.1250.20">
    <property type="entry name" value="MFS general substrate transporter like domains"/>
    <property type="match status" value="1"/>
</dbReference>
<feature type="transmembrane region" description="Helical" evidence="8">
    <location>
        <begin position="7"/>
        <end position="26"/>
    </location>
</feature>
<evidence type="ECO:0000259" key="9">
    <source>
        <dbReference type="PROSITE" id="PS50850"/>
    </source>
</evidence>
<evidence type="ECO:0000313" key="12">
    <source>
        <dbReference type="EMBL" id="CKQ91912.1"/>
    </source>
</evidence>
<dbReference type="PROSITE" id="PS50850">
    <property type="entry name" value="MFS"/>
    <property type="match status" value="1"/>
</dbReference>
<dbReference type="PANTHER" id="PTHR42718:SF9">
    <property type="entry name" value="MAJOR FACILITATOR SUPERFAMILY MULTIDRUG TRANSPORTER MFSC"/>
    <property type="match status" value="1"/>
</dbReference>
<reference evidence="16 25" key="4">
    <citation type="submission" date="2021-03" db="EMBL/GenBank/DDBJ databases">
        <title>Whole Genome Sequencing of Mycobacterium tuberculosis clinical isolates from Arunachal Pradesh, India.</title>
        <authorList>
            <person name="Singh S."/>
            <person name="Mudliar S.R."/>
            <person name="Kulsum U."/>
            <person name="Rufai S.B."/>
            <person name="Singh P.K."/>
            <person name="Umpo M."/>
            <person name="Nyori M."/>
        </authorList>
    </citation>
    <scope>NUCLEOTIDE SEQUENCE [LARGE SCALE GENOMIC DNA]</scope>
    <source>
        <strain evidence="16 25">OMICS/BPL/0142/20/SP</strain>
    </source>
</reference>
<evidence type="ECO:0000313" key="24">
    <source>
        <dbReference type="Proteomes" id="UP000189452"/>
    </source>
</evidence>
<evidence type="ECO:0000313" key="21">
    <source>
        <dbReference type="Proteomes" id="UP000048948"/>
    </source>
</evidence>
<accession>A0A045INE6</accession>
<dbReference type="EMBL" id="JAGIZI010000035">
    <property type="protein sequence ID" value="MBP0684949.1"/>
    <property type="molecule type" value="Genomic_DNA"/>
</dbReference>
<dbReference type="Proteomes" id="UP000045842">
    <property type="component" value="Unassembled WGS sequence"/>
</dbReference>
<dbReference type="AlphaFoldDB" id="A0A045INE6"/>
<evidence type="ECO:0000256" key="6">
    <source>
        <dbReference type="ARBA" id="ARBA00022989"/>
    </source>
</evidence>
<feature type="transmembrane region" description="Helical" evidence="8">
    <location>
        <begin position="46"/>
        <end position="68"/>
    </location>
</feature>
<evidence type="ECO:0000313" key="18">
    <source>
        <dbReference type="Proteomes" id="UP000045842"/>
    </source>
</evidence>
<evidence type="ECO:0000256" key="7">
    <source>
        <dbReference type="ARBA" id="ARBA00023136"/>
    </source>
</evidence>
<dbReference type="EMBL" id="CNFU01000030">
    <property type="protein sequence ID" value="CKQ91912.1"/>
    <property type="molecule type" value="Genomic_DNA"/>
</dbReference>
<evidence type="ECO:0000313" key="14">
    <source>
        <dbReference type="EMBL" id="CKR58828.1"/>
    </source>
</evidence>
<evidence type="ECO:0000313" key="17">
    <source>
        <dbReference type="EMBL" id="OMH60277.1"/>
    </source>
</evidence>
<feature type="transmembrane region" description="Helical" evidence="8">
    <location>
        <begin position="327"/>
        <end position="346"/>
    </location>
</feature>
<dbReference type="PANTHER" id="PTHR42718">
    <property type="entry name" value="MAJOR FACILITATOR SUPERFAMILY MULTIDRUG TRANSPORTER MFSC"/>
    <property type="match status" value="1"/>
</dbReference>
<dbReference type="InterPro" id="IPR036259">
    <property type="entry name" value="MFS_trans_sf"/>
</dbReference>
<dbReference type="EMBL" id="CSAD01000198">
    <property type="protein sequence ID" value="COV38019.1"/>
    <property type="molecule type" value="Genomic_DNA"/>
</dbReference>
<feature type="transmembrane region" description="Helical" evidence="8">
    <location>
        <begin position="75"/>
        <end position="98"/>
    </location>
</feature>
<dbReference type="SMR" id="A0A045INE6"/>
<feature type="transmembrane region" description="Helical" evidence="8">
    <location>
        <begin position="478"/>
        <end position="498"/>
    </location>
</feature>
<dbReference type="Proteomes" id="UP000046947">
    <property type="component" value="Unassembled WGS sequence"/>
</dbReference>
<evidence type="ECO:0000256" key="2">
    <source>
        <dbReference type="ARBA" id="ARBA00008537"/>
    </source>
</evidence>
<evidence type="ECO:0000313" key="10">
    <source>
        <dbReference type="EMBL" id="CFE37239.1"/>
    </source>
</evidence>
<name>A0A045INE6_MYCTX</name>
<evidence type="ECO:0000256" key="5">
    <source>
        <dbReference type="ARBA" id="ARBA00022692"/>
    </source>
</evidence>
<dbReference type="GO" id="GO:0022857">
    <property type="term" value="F:transmembrane transporter activity"/>
    <property type="evidence" value="ECO:0007669"/>
    <property type="project" value="InterPro"/>
</dbReference>
<keyword evidence="5 8" id="KW-0812">Transmembrane</keyword>
<evidence type="ECO:0000313" key="20">
    <source>
        <dbReference type="Proteomes" id="UP000048289"/>
    </source>
</evidence>
<feature type="transmembrane region" description="Helical" evidence="8">
    <location>
        <begin position="262"/>
        <end position="280"/>
    </location>
</feature>
<dbReference type="PRINTS" id="PR01036">
    <property type="entry name" value="TCRTETB"/>
</dbReference>
<feature type="transmembrane region" description="Helical" evidence="8">
    <location>
        <begin position="352"/>
        <end position="376"/>
    </location>
</feature>
<evidence type="ECO:0000313" key="23">
    <source>
        <dbReference type="Proteomes" id="UP000050164"/>
    </source>
</evidence>
<dbReference type="Gene3D" id="1.20.1720.10">
    <property type="entry name" value="Multidrug resistance protein D"/>
    <property type="match status" value="1"/>
</dbReference>
<dbReference type="InterPro" id="IPR005829">
    <property type="entry name" value="Sugar_transporter_CS"/>
</dbReference>
<keyword evidence="7 8" id="KW-0472">Membrane</keyword>
<dbReference type="Proteomes" id="UP000050164">
    <property type="component" value="Unassembled WGS sequence"/>
</dbReference>
<feature type="transmembrane region" description="Helical" evidence="8">
    <location>
        <begin position="194"/>
        <end position="214"/>
    </location>
</feature>
<feature type="transmembrane region" description="Helical" evidence="8">
    <location>
        <begin position="397"/>
        <end position="417"/>
    </location>
</feature>
<gene>
    <name evidence="13" type="primary">stp_1</name>
    <name evidence="11" type="synonym">stp</name>
    <name evidence="10" type="synonym">stp_2</name>
    <name evidence="17" type="ORF">A4S10_02451</name>
    <name evidence="15" type="ORF">ERS007679_01730</name>
    <name evidence="10" type="ORF">ERS007681_00702</name>
    <name evidence="11" type="ORF">ERS007688_01273</name>
    <name evidence="14" type="ORF">ERS027646_00125</name>
    <name evidence="13" type="ORF">ERS027659_00901</name>
    <name evidence="12" type="ORF">ERS027661_00289</name>
    <name evidence="16" type="ORF">J8J21_17900</name>
</gene>
<keyword evidence="3" id="KW-0813">Transport</keyword>
<dbReference type="InterPro" id="IPR011701">
    <property type="entry name" value="MFS"/>
</dbReference>
<proteinExistence type="inferred from homology"/>
<evidence type="ECO:0000256" key="3">
    <source>
        <dbReference type="ARBA" id="ARBA00022448"/>
    </source>
</evidence>
<evidence type="ECO:0000313" key="15">
    <source>
        <dbReference type="EMBL" id="COV38019.1"/>
    </source>
</evidence>
<dbReference type="Proteomes" id="UP000048948">
    <property type="component" value="Unassembled WGS sequence"/>
</dbReference>
<dbReference type="EMBL" id="CNFT01000141">
    <property type="protein sequence ID" value="CKR19856.1"/>
    <property type="molecule type" value="Genomic_DNA"/>
</dbReference>
<dbReference type="CDD" id="cd17321">
    <property type="entry name" value="MFS_MMR_MDR_like"/>
    <property type="match status" value="1"/>
</dbReference>
<reference evidence="18 19" key="1">
    <citation type="submission" date="2015-03" db="EMBL/GenBank/DDBJ databases">
        <authorList>
            <consortium name="Pathogen Informatics"/>
        </authorList>
    </citation>
    <scope>NUCLEOTIDE SEQUENCE [LARGE SCALE GENOMIC DNA]</scope>
    <source>
        <strain evidence="14 21">Bir 172</strain>
        <strain evidence="13 23">Bir 185</strain>
        <strain evidence="12 22">Bir 187</strain>
        <strain evidence="15 18">G09801536</strain>
        <strain evidence="10 20">G09901357</strain>
        <strain evidence="11 19">H09601792</strain>
    </source>
</reference>
<keyword evidence="4" id="KW-1003">Cell membrane</keyword>
<feature type="domain" description="Major facilitator superfamily (MFS) profile" evidence="9">
    <location>
        <begin position="8"/>
        <end position="502"/>
    </location>
</feature>
<dbReference type="GO" id="GO:0005886">
    <property type="term" value="C:plasma membrane"/>
    <property type="evidence" value="ECO:0007669"/>
    <property type="project" value="UniProtKB-SubCell"/>
</dbReference>
<dbReference type="EMBL" id="CFOH01000155">
    <property type="protein sequence ID" value="CFE48884.1"/>
    <property type="molecule type" value="Genomic_DNA"/>
</dbReference>
<feature type="transmembrane region" description="Helical" evidence="8">
    <location>
        <begin position="161"/>
        <end position="182"/>
    </location>
</feature>
<evidence type="ECO:0000313" key="19">
    <source>
        <dbReference type="Proteomes" id="UP000046947"/>
    </source>
</evidence>
<dbReference type="Proteomes" id="UP000671119">
    <property type="component" value="Unassembled WGS sequence"/>
</dbReference>
<evidence type="ECO:0000313" key="25">
    <source>
        <dbReference type="Proteomes" id="UP000671119"/>
    </source>
</evidence>
<dbReference type="Pfam" id="PF07690">
    <property type="entry name" value="MFS_1"/>
    <property type="match status" value="1"/>
</dbReference>